<comment type="caution">
    <text evidence="1">The sequence shown here is derived from an EMBL/GenBank/DDBJ whole genome shotgun (WGS) entry which is preliminary data.</text>
</comment>
<dbReference type="AlphaFoldDB" id="A0A4C1WYN0"/>
<accession>A0A4C1WYN0</accession>
<evidence type="ECO:0000313" key="1">
    <source>
        <dbReference type="EMBL" id="GBP55772.1"/>
    </source>
</evidence>
<sequence>MAQTWFRRSVSERARVPEAVEKLFNTSARYRSGQARRPPAARAPPAAARGSEVEDVAAVSWGGGERGVRAARTVYTHVYLLGGRAPQGTVNAWKPCRFELTVILRKYYAPRPFRLLPRAPVLRHCNSFVTNFTAVRYRALCCKGASAALRLNKCRCDVGRDETAVTASASD</sequence>
<dbReference type="EMBL" id="BGZK01000678">
    <property type="protein sequence ID" value="GBP55772.1"/>
    <property type="molecule type" value="Genomic_DNA"/>
</dbReference>
<keyword evidence="2" id="KW-1185">Reference proteome</keyword>
<name>A0A4C1WYN0_EUMVA</name>
<proteinExistence type="predicted"/>
<gene>
    <name evidence="1" type="ORF">EVAR_50186_1</name>
</gene>
<dbReference type="Proteomes" id="UP000299102">
    <property type="component" value="Unassembled WGS sequence"/>
</dbReference>
<protein>
    <submittedName>
        <fullName evidence="1">Uncharacterized protein</fullName>
    </submittedName>
</protein>
<evidence type="ECO:0000313" key="2">
    <source>
        <dbReference type="Proteomes" id="UP000299102"/>
    </source>
</evidence>
<reference evidence="1 2" key="1">
    <citation type="journal article" date="2019" name="Commun. Biol.">
        <title>The bagworm genome reveals a unique fibroin gene that provides high tensile strength.</title>
        <authorList>
            <person name="Kono N."/>
            <person name="Nakamura H."/>
            <person name="Ohtoshi R."/>
            <person name="Tomita M."/>
            <person name="Numata K."/>
            <person name="Arakawa K."/>
        </authorList>
    </citation>
    <scope>NUCLEOTIDE SEQUENCE [LARGE SCALE GENOMIC DNA]</scope>
</reference>
<organism evidence="1 2">
    <name type="scientific">Eumeta variegata</name>
    <name type="common">Bagworm moth</name>
    <name type="synonym">Eumeta japonica</name>
    <dbReference type="NCBI Taxonomy" id="151549"/>
    <lineage>
        <taxon>Eukaryota</taxon>
        <taxon>Metazoa</taxon>
        <taxon>Ecdysozoa</taxon>
        <taxon>Arthropoda</taxon>
        <taxon>Hexapoda</taxon>
        <taxon>Insecta</taxon>
        <taxon>Pterygota</taxon>
        <taxon>Neoptera</taxon>
        <taxon>Endopterygota</taxon>
        <taxon>Lepidoptera</taxon>
        <taxon>Glossata</taxon>
        <taxon>Ditrysia</taxon>
        <taxon>Tineoidea</taxon>
        <taxon>Psychidae</taxon>
        <taxon>Oiketicinae</taxon>
        <taxon>Eumeta</taxon>
    </lineage>
</organism>